<sequence length="77" mass="8922">MLFRIGFGDDVELLRLHGYLAGDIGLLISFLLRFTLLVKSGQLRYRLAMVLSTLPLFRIVRLIRRNATRMAKPSQCW</sequence>
<dbReference type="Proteomes" id="UP000799291">
    <property type="component" value="Unassembled WGS sequence"/>
</dbReference>
<dbReference type="EMBL" id="MU005574">
    <property type="protein sequence ID" value="KAF2687897.1"/>
    <property type="molecule type" value="Genomic_DNA"/>
</dbReference>
<feature type="transmembrane region" description="Helical" evidence="1">
    <location>
        <begin position="44"/>
        <end position="63"/>
    </location>
</feature>
<protein>
    <submittedName>
        <fullName evidence="2">Uncharacterized protein</fullName>
    </submittedName>
</protein>
<evidence type="ECO:0000313" key="2">
    <source>
        <dbReference type="EMBL" id="KAF2687897.1"/>
    </source>
</evidence>
<keyword evidence="1" id="KW-1133">Transmembrane helix</keyword>
<feature type="transmembrane region" description="Helical" evidence="1">
    <location>
        <begin position="20"/>
        <end position="38"/>
    </location>
</feature>
<reference evidence="2" key="1">
    <citation type="journal article" date="2020" name="Stud. Mycol.">
        <title>101 Dothideomycetes genomes: a test case for predicting lifestyles and emergence of pathogens.</title>
        <authorList>
            <person name="Haridas S."/>
            <person name="Albert R."/>
            <person name="Binder M."/>
            <person name="Bloem J."/>
            <person name="Labutti K."/>
            <person name="Salamov A."/>
            <person name="Andreopoulos B."/>
            <person name="Baker S."/>
            <person name="Barry K."/>
            <person name="Bills G."/>
            <person name="Bluhm B."/>
            <person name="Cannon C."/>
            <person name="Castanera R."/>
            <person name="Culley D."/>
            <person name="Daum C."/>
            <person name="Ezra D."/>
            <person name="Gonzalez J."/>
            <person name="Henrissat B."/>
            <person name="Kuo A."/>
            <person name="Liang C."/>
            <person name="Lipzen A."/>
            <person name="Lutzoni F."/>
            <person name="Magnuson J."/>
            <person name="Mondo S."/>
            <person name="Nolan M."/>
            <person name="Ohm R."/>
            <person name="Pangilinan J."/>
            <person name="Park H.-J."/>
            <person name="Ramirez L."/>
            <person name="Alfaro M."/>
            <person name="Sun H."/>
            <person name="Tritt A."/>
            <person name="Yoshinaga Y."/>
            <person name="Zwiers L.-H."/>
            <person name="Turgeon B."/>
            <person name="Goodwin S."/>
            <person name="Spatafora J."/>
            <person name="Crous P."/>
            <person name="Grigoriev I."/>
        </authorList>
    </citation>
    <scope>NUCLEOTIDE SEQUENCE</scope>
    <source>
        <strain evidence="2">CBS 122367</strain>
    </source>
</reference>
<accession>A0A6G1JBF6</accession>
<evidence type="ECO:0000256" key="1">
    <source>
        <dbReference type="SAM" id="Phobius"/>
    </source>
</evidence>
<gene>
    <name evidence="2" type="ORF">K458DRAFT_414968</name>
</gene>
<dbReference type="AlphaFoldDB" id="A0A6G1JBF6"/>
<keyword evidence="3" id="KW-1185">Reference proteome</keyword>
<keyword evidence="1" id="KW-0472">Membrane</keyword>
<name>A0A6G1JBF6_9PLEO</name>
<evidence type="ECO:0000313" key="3">
    <source>
        <dbReference type="Proteomes" id="UP000799291"/>
    </source>
</evidence>
<proteinExistence type="predicted"/>
<organism evidence="2 3">
    <name type="scientific">Lentithecium fluviatile CBS 122367</name>
    <dbReference type="NCBI Taxonomy" id="1168545"/>
    <lineage>
        <taxon>Eukaryota</taxon>
        <taxon>Fungi</taxon>
        <taxon>Dikarya</taxon>
        <taxon>Ascomycota</taxon>
        <taxon>Pezizomycotina</taxon>
        <taxon>Dothideomycetes</taxon>
        <taxon>Pleosporomycetidae</taxon>
        <taxon>Pleosporales</taxon>
        <taxon>Massarineae</taxon>
        <taxon>Lentitheciaceae</taxon>
        <taxon>Lentithecium</taxon>
    </lineage>
</organism>
<keyword evidence="1" id="KW-0812">Transmembrane</keyword>